<accession>A0A8K0SPB3</accession>
<feature type="domain" description="N-acetyltransferase" evidence="4">
    <location>
        <begin position="82"/>
        <end position="249"/>
    </location>
</feature>
<evidence type="ECO:0000256" key="1">
    <source>
        <dbReference type="ARBA" id="ARBA00022679"/>
    </source>
</evidence>
<dbReference type="InterPro" id="IPR000182">
    <property type="entry name" value="GNAT_dom"/>
</dbReference>
<dbReference type="Proteomes" id="UP000813444">
    <property type="component" value="Unassembled WGS sequence"/>
</dbReference>
<reference evidence="5" key="1">
    <citation type="journal article" date="2021" name="Nat. Commun.">
        <title>Genetic determinants of endophytism in the Arabidopsis root mycobiome.</title>
        <authorList>
            <person name="Mesny F."/>
            <person name="Miyauchi S."/>
            <person name="Thiergart T."/>
            <person name="Pickel B."/>
            <person name="Atanasova L."/>
            <person name="Karlsson M."/>
            <person name="Huettel B."/>
            <person name="Barry K.W."/>
            <person name="Haridas S."/>
            <person name="Chen C."/>
            <person name="Bauer D."/>
            <person name="Andreopoulos W."/>
            <person name="Pangilinan J."/>
            <person name="LaButti K."/>
            <person name="Riley R."/>
            <person name="Lipzen A."/>
            <person name="Clum A."/>
            <person name="Drula E."/>
            <person name="Henrissat B."/>
            <person name="Kohler A."/>
            <person name="Grigoriev I.V."/>
            <person name="Martin F.M."/>
            <person name="Hacquard S."/>
        </authorList>
    </citation>
    <scope>NUCLEOTIDE SEQUENCE</scope>
    <source>
        <strain evidence="5">MPI-CAGE-CH-0235</strain>
    </source>
</reference>
<sequence>MSLPTSSSGGKLSQPSIRSFFQPKTPTYAAPPAQTNGTAVPLSPPPPPLVSALASATPSLAAPVSSHATPRSAALADIPSEASVRRISTEDVPALRRINSLLLPVSYPDTFYERAIDPALSGPFSRVITWAHHGEAPKVVGGVVCRLEAPIGTKSEPHVAHTIYIQSLCLLAPYRSKGLINAAVEDIIHTAVHECDALVTSISAHVWTENEEGLKWYEGRGFQRQEPPIKGYYIKLRPDSAWLVRRTVSPMSLKTMPARTVASTGLLSPSSQPPPMASPTNAPPRTPSGQSFQNQRPETEWNDLPADMAPTLLTLPRKGSEPGSSASSRSSSTVRKKKDRSYPAAAFGS</sequence>
<feature type="compositionally biased region" description="Pro residues" evidence="3">
    <location>
        <begin position="271"/>
        <end position="286"/>
    </location>
</feature>
<dbReference type="GO" id="GO:0016747">
    <property type="term" value="F:acyltransferase activity, transferring groups other than amino-acyl groups"/>
    <property type="evidence" value="ECO:0007669"/>
    <property type="project" value="InterPro"/>
</dbReference>
<keyword evidence="2" id="KW-0012">Acyltransferase</keyword>
<protein>
    <recommendedName>
        <fullName evidence="4">N-acetyltransferase domain-containing protein</fullName>
    </recommendedName>
</protein>
<feature type="compositionally biased region" description="Polar residues" evidence="3">
    <location>
        <begin position="1"/>
        <end position="25"/>
    </location>
</feature>
<dbReference type="EMBL" id="JAGPNK010000008">
    <property type="protein sequence ID" value="KAH7316475.1"/>
    <property type="molecule type" value="Genomic_DNA"/>
</dbReference>
<dbReference type="PANTHER" id="PTHR42919:SF8">
    <property type="entry name" value="N-ALPHA-ACETYLTRANSFERASE 50"/>
    <property type="match status" value="1"/>
</dbReference>
<evidence type="ECO:0000256" key="2">
    <source>
        <dbReference type="ARBA" id="ARBA00023315"/>
    </source>
</evidence>
<keyword evidence="6" id="KW-1185">Reference proteome</keyword>
<evidence type="ECO:0000313" key="5">
    <source>
        <dbReference type="EMBL" id="KAH7316475.1"/>
    </source>
</evidence>
<evidence type="ECO:0000313" key="6">
    <source>
        <dbReference type="Proteomes" id="UP000813444"/>
    </source>
</evidence>
<dbReference type="AlphaFoldDB" id="A0A8K0SPB3"/>
<dbReference type="InterPro" id="IPR016181">
    <property type="entry name" value="Acyl_CoA_acyltransferase"/>
</dbReference>
<dbReference type="GO" id="GO:0031415">
    <property type="term" value="C:NatA complex"/>
    <property type="evidence" value="ECO:0007669"/>
    <property type="project" value="TreeGrafter"/>
</dbReference>
<name>A0A8K0SPB3_9HYPO</name>
<evidence type="ECO:0000256" key="3">
    <source>
        <dbReference type="SAM" id="MobiDB-lite"/>
    </source>
</evidence>
<organism evidence="5 6">
    <name type="scientific">Stachybotrys elegans</name>
    <dbReference type="NCBI Taxonomy" id="80388"/>
    <lineage>
        <taxon>Eukaryota</taxon>
        <taxon>Fungi</taxon>
        <taxon>Dikarya</taxon>
        <taxon>Ascomycota</taxon>
        <taxon>Pezizomycotina</taxon>
        <taxon>Sordariomycetes</taxon>
        <taxon>Hypocreomycetidae</taxon>
        <taxon>Hypocreales</taxon>
        <taxon>Stachybotryaceae</taxon>
        <taxon>Stachybotrys</taxon>
    </lineage>
</organism>
<feature type="compositionally biased region" description="Polar residues" evidence="3">
    <location>
        <begin position="287"/>
        <end position="296"/>
    </location>
</feature>
<gene>
    <name evidence="5" type="ORF">B0I35DRAFT_479316</name>
</gene>
<dbReference type="SUPFAM" id="SSF55729">
    <property type="entry name" value="Acyl-CoA N-acyltransferases (Nat)"/>
    <property type="match status" value="1"/>
</dbReference>
<dbReference type="Pfam" id="PF00583">
    <property type="entry name" value="Acetyltransf_1"/>
    <property type="match status" value="1"/>
</dbReference>
<feature type="region of interest" description="Disordered" evidence="3">
    <location>
        <begin position="263"/>
        <end position="349"/>
    </location>
</feature>
<dbReference type="GO" id="GO:0007064">
    <property type="term" value="P:mitotic sister chromatid cohesion"/>
    <property type="evidence" value="ECO:0007669"/>
    <property type="project" value="TreeGrafter"/>
</dbReference>
<dbReference type="OrthoDB" id="47374at2759"/>
<evidence type="ECO:0000259" key="4">
    <source>
        <dbReference type="PROSITE" id="PS51186"/>
    </source>
</evidence>
<feature type="compositionally biased region" description="Low complexity" evidence="3">
    <location>
        <begin position="321"/>
        <end position="333"/>
    </location>
</feature>
<dbReference type="PANTHER" id="PTHR42919">
    <property type="entry name" value="N-ALPHA-ACETYLTRANSFERASE"/>
    <property type="match status" value="1"/>
</dbReference>
<dbReference type="InterPro" id="IPR051556">
    <property type="entry name" value="N-term/lysine_N-AcTrnsfr"/>
</dbReference>
<dbReference type="Gene3D" id="3.40.630.30">
    <property type="match status" value="1"/>
</dbReference>
<feature type="region of interest" description="Disordered" evidence="3">
    <location>
        <begin position="1"/>
        <end position="48"/>
    </location>
</feature>
<dbReference type="PROSITE" id="PS51186">
    <property type="entry name" value="GNAT"/>
    <property type="match status" value="1"/>
</dbReference>
<proteinExistence type="predicted"/>
<keyword evidence="1" id="KW-0808">Transferase</keyword>
<comment type="caution">
    <text evidence="5">The sequence shown here is derived from an EMBL/GenBank/DDBJ whole genome shotgun (WGS) entry which is preliminary data.</text>
</comment>